<dbReference type="STRING" id="1408281.Epro_0759"/>
<dbReference type="AlphaFoldDB" id="A0A0G3WIK3"/>
<organism evidence="1 2">
    <name type="scientific">Endomicrobium proavitum</name>
    <dbReference type="NCBI Taxonomy" id="1408281"/>
    <lineage>
        <taxon>Bacteria</taxon>
        <taxon>Pseudomonadati</taxon>
        <taxon>Elusimicrobiota</taxon>
        <taxon>Endomicrobiia</taxon>
        <taxon>Endomicrobiales</taxon>
        <taxon>Endomicrobiaceae</taxon>
        <taxon>Endomicrobium</taxon>
    </lineage>
</organism>
<sequence length="63" mass="7262">MLFNRACNQISDDNKTKIGQLLNVCNVLSHNLSRNPDEILSSTKFLMKRIEDIDNNHFNSNKV</sequence>
<reference evidence="1 2" key="1">
    <citation type="submission" date="2014-09" db="EMBL/GenBank/DDBJ databases">
        <title>Complete genome sequence of Endomicrobium proavitum.</title>
        <authorList>
            <person name="Zheng H."/>
        </authorList>
    </citation>
    <scope>NUCLEOTIDE SEQUENCE [LARGE SCALE GENOMIC DNA]</scope>
    <source>
        <strain evidence="1 2">Rsa215</strain>
    </source>
</reference>
<protein>
    <submittedName>
        <fullName evidence="1">Uncharacterized protein</fullName>
    </submittedName>
</protein>
<dbReference type="EMBL" id="CP009498">
    <property type="protein sequence ID" value="AKL98138.1"/>
    <property type="molecule type" value="Genomic_DNA"/>
</dbReference>
<name>A0A0G3WIK3_9BACT</name>
<proteinExistence type="predicted"/>
<keyword evidence="2" id="KW-1185">Reference proteome</keyword>
<accession>A0A0G3WIK3</accession>
<dbReference type="Proteomes" id="UP000035337">
    <property type="component" value="Chromosome"/>
</dbReference>
<evidence type="ECO:0000313" key="1">
    <source>
        <dbReference type="EMBL" id="AKL98138.1"/>
    </source>
</evidence>
<gene>
    <name evidence="1" type="ORF">Epro_0759</name>
</gene>
<evidence type="ECO:0000313" key="2">
    <source>
        <dbReference type="Proteomes" id="UP000035337"/>
    </source>
</evidence>
<dbReference type="KEGG" id="epo:Epro_0759"/>